<accession>A0A369B605</accession>
<dbReference type="AlphaFoldDB" id="A0A369B605"/>
<evidence type="ECO:0000256" key="1">
    <source>
        <dbReference type="SAM" id="Coils"/>
    </source>
</evidence>
<protein>
    <recommendedName>
        <fullName evidence="4">DUF2642 domain-containing protein</fullName>
    </recommendedName>
</protein>
<comment type="caution">
    <text evidence="2">The sequence shown here is derived from an EMBL/GenBank/DDBJ whole genome shotgun (WGS) entry which is preliminary data.</text>
</comment>
<evidence type="ECO:0000313" key="2">
    <source>
        <dbReference type="EMBL" id="RCX16949.1"/>
    </source>
</evidence>
<evidence type="ECO:0000313" key="3">
    <source>
        <dbReference type="Proteomes" id="UP000253090"/>
    </source>
</evidence>
<gene>
    <name evidence="2" type="ORF">DFP94_1109</name>
</gene>
<name>A0A369B605_9BACL</name>
<dbReference type="Proteomes" id="UP000253090">
    <property type="component" value="Unassembled WGS sequence"/>
</dbReference>
<keyword evidence="3" id="KW-1185">Reference proteome</keyword>
<keyword evidence="1" id="KW-0175">Coiled coil</keyword>
<evidence type="ECO:0008006" key="4">
    <source>
        <dbReference type="Google" id="ProtNLM"/>
    </source>
</evidence>
<reference evidence="2 3" key="1">
    <citation type="submission" date="2018-07" db="EMBL/GenBank/DDBJ databases">
        <title>Genomic Encyclopedia of Type Strains, Phase III (KMG-III): the genomes of soil and plant-associated and newly described type strains.</title>
        <authorList>
            <person name="Whitman W."/>
        </authorList>
    </citation>
    <scope>NUCLEOTIDE SEQUENCE [LARGE SCALE GENOMIC DNA]</scope>
    <source>
        <strain evidence="2 3">CECT 8333</strain>
    </source>
</reference>
<dbReference type="EMBL" id="QPJW01000010">
    <property type="protein sequence ID" value="RCX16949.1"/>
    <property type="molecule type" value="Genomic_DNA"/>
</dbReference>
<dbReference type="OrthoDB" id="2610541at2"/>
<dbReference type="RefSeq" id="WP_114498096.1">
    <property type="nucleotide sequence ID" value="NZ_QPJW01000010.1"/>
</dbReference>
<feature type="coiled-coil region" evidence="1">
    <location>
        <begin position="54"/>
        <end position="81"/>
    </location>
</feature>
<organism evidence="2 3">
    <name type="scientific">Fontibacillus phaseoli</name>
    <dbReference type="NCBI Taxonomy" id="1416533"/>
    <lineage>
        <taxon>Bacteria</taxon>
        <taxon>Bacillati</taxon>
        <taxon>Bacillota</taxon>
        <taxon>Bacilli</taxon>
        <taxon>Bacillales</taxon>
        <taxon>Paenibacillaceae</taxon>
        <taxon>Fontibacillus</taxon>
    </lineage>
</organism>
<proteinExistence type="predicted"/>
<dbReference type="Gene3D" id="1.10.287.950">
    <property type="entry name" value="Methyl-accepting chemotaxis protein"/>
    <property type="match status" value="1"/>
</dbReference>
<sequence length="252" mass="27755">MTTLWEKERVPDCPKPAYKKKRGSGIKRTKLWSGKLSILRHSWQSKFVRLKLQIRRLSESVNHLISQVNNLQKQVDTVTARMGTNQQTTPPVQVIPSSPPLNPPPGPVNTTIQRNSNATSATSVQQSVIEISPRGGVPQDTIEAVNARISSLHQLVDSILRRINSQQQQIDDALGNISTLRQQLQQVGGSYTEEWDALIESLTPRLNTNITVDTAAGPVFGILVAVGEDYIEILEPDGSLVLIPFGQVLSIS</sequence>